<dbReference type="HOGENOM" id="CLU_2170331_0_0_1"/>
<evidence type="ECO:0000313" key="2">
    <source>
        <dbReference type="Proteomes" id="UP000008142"/>
    </source>
</evidence>
<gene>
    <name evidence="1" type="ORF">HCEG_06681</name>
</gene>
<dbReference type="AlphaFoldDB" id="F0UMZ9"/>
<accession>F0UMZ9</accession>
<sequence>MMANFGRHPLFLGHYPTTGAQSGTSITLRVRHGDINAENPIDSHDELVLFCGVMLLHTSNTSAQVLQTASSWLVKAIANRDQGPPRQYITSKYIFPLGHNRQTCILDGFGQ</sequence>
<dbReference type="Proteomes" id="UP000008142">
    <property type="component" value="Unassembled WGS sequence"/>
</dbReference>
<dbReference type="EMBL" id="DS990640">
    <property type="protein sequence ID" value="EGC47466.1"/>
    <property type="molecule type" value="Genomic_DNA"/>
</dbReference>
<protein>
    <submittedName>
        <fullName evidence="1">Predicted protein</fullName>
    </submittedName>
</protein>
<name>F0UMZ9_AJEC8</name>
<evidence type="ECO:0000313" key="1">
    <source>
        <dbReference type="EMBL" id="EGC47466.1"/>
    </source>
</evidence>
<proteinExistence type="predicted"/>
<reference evidence="2" key="1">
    <citation type="submission" date="2008-07" db="EMBL/GenBank/DDBJ databases">
        <title>Annotation of Ajellomyces capsulatus strain H88.</title>
        <authorList>
            <person name="Champion M."/>
            <person name="Cuomo C."/>
            <person name="Ma L.-J."/>
            <person name="Henn M.R."/>
            <person name="Sil A."/>
            <person name="Goldman B."/>
            <person name="Young S.K."/>
            <person name="Kodira C.D."/>
            <person name="Zeng Q."/>
            <person name="Koehrsen M."/>
            <person name="Alvarado L."/>
            <person name="Berlin A."/>
            <person name="Borenstein D."/>
            <person name="Chen Z."/>
            <person name="Engels R."/>
            <person name="Freedman E."/>
            <person name="Gellesch M."/>
            <person name="Goldberg J."/>
            <person name="Griggs A."/>
            <person name="Gujja S."/>
            <person name="Heiman D."/>
            <person name="Hepburn T."/>
            <person name="Howarth C."/>
            <person name="Jen D."/>
            <person name="Larson L."/>
            <person name="Lewis B."/>
            <person name="Mehta T."/>
            <person name="Park D."/>
            <person name="Pearson M."/>
            <person name="Roberts A."/>
            <person name="Saif S."/>
            <person name="Shea T."/>
            <person name="Shenoy N."/>
            <person name="Sisk P."/>
            <person name="Stolte C."/>
            <person name="Sykes S."/>
            <person name="Walk T."/>
            <person name="White J."/>
            <person name="Yandava C."/>
            <person name="Klein B."/>
            <person name="McEwen J.G."/>
            <person name="Puccia R."/>
            <person name="Goldman G.H."/>
            <person name="Felipe M.S."/>
            <person name="Nino-Vega G."/>
            <person name="San-Blas G."/>
            <person name="Taylor J."/>
            <person name="Mendoza L."/>
            <person name="Galagan J."/>
            <person name="Nusbaum C."/>
            <person name="Birren B."/>
        </authorList>
    </citation>
    <scope>NUCLEOTIDE SEQUENCE [LARGE SCALE GENOMIC DNA]</scope>
    <source>
        <strain evidence="2">H88</strain>
    </source>
</reference>
<dbReference type="OMA" id="IANRDQG"/>
<organism evidence="2">
    <name type="scientific">Ajellomyces capsulatus (strain H88)</name>
    <name type="common">Darling's disease fungus</name>
    <name type="synonym">Histoplasma capsulatum</name>
    <dbReference type="NCBI Taxonomy" id="544711"/>
    <lineage>
        <taxon>Eukaryota</taxon>
        <taxon>Fungi</taxon>
        <taxon>Dikarya</taxon>
        <taxon>Ascomycota</taxon>
        <taxon>Pezizomycotina</taxon>
        <taxon>Eurotiomycetes</taxon>
        <taxon>Eurotiomycetidae</taxon>
        <taxon>Onygenales</taxon>
        <taxon>Ajellomycetaceae</taxon>
        <taxon>Histoplasma</taxon>
    </lineage>
</organism>